<dbReference type="RefSeq" id="WP_305944617.1">
    <property type="nucleotide sequence ID" value="NZ_JAUZVY010000002.1"/>
</dbReference>
<sequence length="194" mass="20844">MSVPQKTTPMPFDAILLAGGKSSRMGTDKAELNWQGQPLWQYMRALAIEAGASDVFVSRNAAGFIPDRFAKAGPLAGIEAGLNRCRRDRVLVLAIDTPLLSVSDIQQLVSTNTRKAVCFAGHALPCVLPNTLSVHRYLQQVLSRPHSNRSVQALLSAIGVESCEPSHAAALSNTNTPADWQQAQQLASKESCHG</sequence>
<evidence type="ECO:0000256" key="5">
    <source>
        <dbReference type="ARBA" id="ARBA00022842"/>
    </source>
</evidence>
<dbReference type="EC" id="2.7.7.77" evidence="9"/>
<feature type="domain" description="MobA-like NTP transferase" evidence="8">
    <location>
        <begin position="14"/>
        <end position="132"/>
    </location>
</feature>
<dbReference type="PANTHER" id="PTHR19136:SF81">
    <property type="entry name" value="MOLYBDENUM COFACTOR GUANYLYLTRANSFERASE"/>
    <property type="match status" value="1"/>
</dbReference>
<evidence type="ECO:0000259" key="8">
    <source>
        <dbReference type="Pfam" id="PF12804"/>
    </source>
</evidence>
<dbReference type="GO" id="GO:0061603">
    <property type="term" value="F:molybdenum cofactor guanylyltransferase activity"/>
    <property type="evidence" value="ECO:0007669"/>
    <property type="project" value="UniProtKB-EC"/>
</dbReference>
<dbReference type="SUPFAM" id="SSF53448">
    <property type="entry name" value="Nucleotide-diphospho-sugar transferases"/>
    <property type="match status" value="1"/>
</dbReference>
<evidence type="ECO:0000256" key="3">
    <source>
        <dbReference type="ARBA" id="ARBA00022723"/>
    </source>
</evidence>
<accession>A0ABT9GNC9</accession>
<evidence type="ECO:0000256" key="2">
    <source>
        <dbReference type="ARBA" id="ARBA00022679"/>
    </source>
</evidence>
<proteinExistence type="predicted"/>
<evidence type="ECO:0000256" key="1">
    <source>
        <dbReference type="ARBA" id="ARBA00022490"/>
    </source>
</evidence>
<evidence type="ECO:0000256" key="6">
    <source>
        <dbReference type="ARBA" id="ARBA00023134"/>
    </source>
</evidence>
<keyword evidence="7" id="KW-0501">Molybdenum cofactor biosynthesis</keyword>
<dbReference type="Proteomes" id="UP001236258">
    <property type="component" value="Unassembled WGS sequence"/>
</dbReference>
<evidence type="ECO:0000256" key="7">
    <source>
        <dbReference type="ARBA" id="ARBA00023150"/>
    </source>
</evidence>
<keyword evidence="5" id="KW-0460">Magnesium</keyword>
<keyword evidence="2 9" id="KW-0808">Transferase</keyword>
<comment type="caution">
    <text evidence="9">The sequence shown here is derived from an EMBL/GenBank/DDBJ whole genome shotgun (WGS) entry which is preliminary data.</text>
</comment>
<name>A0ABT9GNC9_9GAMM</name>
<keyword evidence="9" id="KW-0548">Nucleotidyltransferase</keyword>
<keyword evidence="10" id="KW-1185">Reference proteome</keyword>
<dbReference type="PANTHER" id="PTHR19136">
    <property type="entry name" value="MOLYBDENUM COFACTOR GUANYLYLTRANSFERASE"/>
    <property type="match status" value="1"/>
</dbReference>
<gene>
    <name evidence="9" type="ORF">Q3O59_05470</name>
</gene>
<keyword evidence="3" id="KW-0479">Metal-binding</keyword>
<evidence type="ECO:0000313" key="9">
    <source>
        <dbReference type="EMBL" id="MDP4528480.1"/>
    </source>
</evidence>
<evidence type="ECO:0000256" key="4">
    <source>
        <dbReference type="ARBA" id="ARBA00022741"/>
    </source>
</evidence>
<organism evidence="9 10">
    <name type="scientific">Alkalimonas delamerensis</name>
    <dbReference type="NCBI Taxonomy" id="265981"/>
    <lineage>
        <taxon>Bacteria</taxon>
        <taxon>Pseudomonadati</taxon>
        <taxon>Pseudomonadota</taxon>
        <taxon>Gammaproteobacteria</taxon>
        <taxon>Alkalimonas</taxon>
    </lineage>
</organism>
<protein>
    <submittedName>
        <fullName evidence="9">Molybdenum cofactor guanylyltransferase</fullName>
        <ecNumber evidence="9">2.7.7.77</ecNumber>
    </submittedName>
</protein>
<dbReference type="InterPro" id="IPR013482">
    <property type="entry name" value="Molybde_CF_guanTrfase"/>
</dbReference>
<keyword evidence="4" id="KW-0547">Nucleotide-binding</keyword>
<dbReference type="InterPro" id="IPR025877">
    <property type="entry name" value="MobA-like_NTP_Trfase"/>
</dbReference>
<evidence type="ECO:0000313" key="10">
    <source>
        <dbReference type="Proteomes" id="UP001236258"/>
    </source>
</evidence>
<dbReference type="CDD" id="cd02503">
    <property type="entry name" value="MobA"/>
    <property type="match status" value="1"/>
</dbReference>
<dbReference type="EMBL" id="JAUZVY010000002">
    <property type="protein sequence ID" value="MDP4528480.1"/>
    <property type="molecule type" value="Genomic_DNA"/>
</dbReference>
<reference evidence="9 10" key="1">
    <citation type="submission" date="2023-08" db="EMBL/GenBank/DDBJ databases">
        <authorList>
            <person name="Joshi A."/>
            <person name="Thite S."/>
        </authorList>
    </citation>
    <scope>NUCLEOTIDE SEQUENCE [LARGE SCALE GENOMIC DNA]</scope>
    <source>
        <strain evidence="9 10">1E1</strain>
    </source>
</reference>
<dbReference type="Pfam" id="PF12804">
    <property type="entry name" value="NTP_transf_3"/>
    <property type="match status" value="1"/>
</dbReference>
<keyword evidence="1" id="KW-0963">Cytoplasm</keyword>
<dbReference type="Gene3D" id="3.90.550.10">
    <property type="entry name" value="Spore Coat Polysaccharide Biosynthesis Protein SpsA, Chain A"/>
    <property type="match status" value="1"/>
</dbReference>
<keyword evidence="6" id="KW-0342">GTP-binding</keyword>
<dbReference type="InterPro" id="IPR029044">
    <property type="entry name" value="Nucleotide-diphossugar_trans"/>
</dbReference>